<evidence type="ECO:0000313" key="2">
    <source>
        <dbReference type="Proteomes" id="UP000825729"/>
    </source>
</evidence>
<accession>A0AAV7EMP0</accession>
<dbReference type="Proteomes" id="UP000825729">
    <property type="component" value="Unassembled WGS sequence"/>
</dbReference>
<sequence length="115" mass="13581">MVENVRCRLFGHQRCEEFKDVPLRWRPSGRICRSFMDKVEVRPNSLLSGDWGFEKAGCTVFLWKSSSEVSERFIECGSRFMESLFVWVKELEEQEKKLGHPLDDSVELYAVERML</sequence>
<evidence type="ECO:0000313" key="1">
    <source>
        <dbReference type="EMBL" id="KAG9448872.1"/>
    </source>
</evidence>
<dbReference type="EMBL" id="JAINDJ010000004">
    <property type="protein sequence ID" value="KAG9448872.1"/>
    <property type="molecule type" value="Genomic_DNA"/>
</dbReference>
<reference evidence="1 2" key="1">
    <citation type="submission" date="2021-07" db="EMBL/GenBank/DDBJ databases">
        <title>The Aristolochia fimbriata genome: insights into angiosperm evolution, floral development and chemical biosynthesis.</title>
        <authorList>
            <person name="Jiao Y."/>
        </authorList>
    </citation>
    <scope>NUCLEOTIDE SEQUENCE [LARGE SCALE GENOMIC DNA]</scope>
    <source>
        <strain evidence="1">IBCAS-2021</strain>
        <tissue evidence="1">Leaf</tissue>
    </source>
</reference>
<dbReference type="AlphaFoldDB" id="A0AAV7EMP0"/>
<organism evidence="1 2">
    <name type="scientific">Aristolochia fimbriata</name>
    <name type="common">White veined hardy Dutchman's pipe vine</name>
    <dbReference type="NCBI Taxonomy" id="158543"/>
    <lineage>
        <taxon>Eukaryota</taxon>
        <taxon>Viridiplantae</taxon>
        <taxon>Streptophyta</taxon>
        <taxon>Embryophyta</taxon>
        <taxon>Tracheophyta</taxon>
        <taxon>Spermatophyta</taxon>
        <taxon>Magnoliopsida</taxon>
        <taxon>Magnoliidae</taxon>
        <taxon>Piperales</taxon>
        <taxon>Aristolochiaceae</taxon>
        <taxon>Aristolochia</taxon>
    </lineage>
</organism>
<gene>
    <name evidence="1" type="ORF">H6P81_008837</name>
</gene>
<name>A0AAV7EMP0_ARIFI</name>
<protein>
    <submittedName>
        <fullName evidence="1">Uncharacterized protein</fullName>
    </submittedName>
</protein>
<comment type="caution">
    <text evidence="1">The sequence shown here is derived from an EMBL/GenBank/DDBJ whole genome shotgun (WGS) entry which is preliminary data.</text>
</comment>
<keyword evidence="2" id="KW-1185">Reference proteome</keyword>
<proteinExistence type="predicted"/>